<name>A0A2I4E3G4_JUGRE</name>
<dbReference type="OrthoDB" id="2162691at2759"/>
<dbReference type="AlphaFoldDB" id="A0A2I4E3G4"/>
<dbReference type="RefSeq" id="XP_018813933.1">
    <property type="nucleotide sequence ID" value="XM_018958388.2"/>
</dbReference>
<proteinExistence type="predicted"/>
<dbReference type="KEGG" id="jre:108985917"/>
<evidence type="ECO:0000313" key="2">
    <source>
        <dbReference type="RefSeq" id="XP_018813932.1"/>
    </source>
</evidence>
<accession>A0A2I4E3G4</accession>
<evidence type="ECO:0000313" key="1">
    <source>
        <dbReference type="Proteomes" id="UP000235220"/>
    </source>
</evidence>
<dbReference type="GeneID" id="108985917"/>
<dbReference type="Proteomes" id="UP000235220">
    <property type="component" value="Chromosome 5"/>
</dbReference>
<protein>
    <submittedName>
        <fullName evidence="2 3">Uncharacterized protein LOC108985917</fullName>
    </submittedName>
</protein>
<organism evidence="1 3">
    <name type="scientific">Juglans regia</name>
    <name type="common">English walnut</name>
    <dbReference type="NCBI Taxonomy" id="51240"/>
    <lineage>
        <taxon>Eukaryota</taxon>
        <taxon>Viridiplantae</taxon>
        <taxon>Streptophyta</taxon>
        <taxon>Embryophyta</taxon>
        <taxon>Tracheophyta</taxon>
        <taxon>Spermatophyta</taxon>
        <taxon>Magnoliopsida</taxon>
        <taxon>eudicotyledons</taxon>
        <taxon>Gunneridae</taxon>
        <taxon>Pentapetalae</taxon>
        <taxon>rosids</taxon>
        <taxon>fabids</taxon>
        <taxon>Fagales</taxon>
        <taxon>Juglandaceae</taxon>
        <taxon>Juglans</taxon>
    </lineage>
</organism>
<evidence type="ECO:0000313" key="4">
    <source>
        <dbReference type="RefSeq" id="XP_035545812.1"/>
    </source>
</evidence>
<dbReference type="Gramene" id="Jr05_13560_p1">
    <property type="protein sequence ID" value="cds.Jr05_13560_p1"/>
    <property type="gene ID" value="Jr05_13560"/>
</dbReference>
<evidence type="ECO:0000313" key="3">
    <source>
        <dbReference type="RefSeq" id="XP_018813933.1"/>
    </source>
</evidence>
<gene>
    <name evidence="2 3 4" type="primary">LOC108985917</name>
</gene>
<dbReference type="RefSeq" id="XP_035545812.1">
    <property type="nucleotide sequence ID" value="XM_035689919.1"/>
</dbReference>
<reference evidence="2 3" key="1">
    <citation type="submission" date="2025-04" db="UniProtKB">
        <authorList>
            <consortium name="RefSeq"/>
        </authorList>
    </citation>
    <scope>IDENTIFICATION</scope>
    <source>
        <tissue evidence="2 3">Leaves</tissue>
    </source>
</reference>
<sequence length="104" mass="11901">MEILISHSAVSESLFSPRILCFCQKLEEDFHTSLSLISKYAYECFPVSFSPLCILRSSLRLVKYVKQDNFPEHFFASFLCRDEAFKLVNDGWLNHSNGAKGATE</sequence>
<dbReference type="RefSeq" id="XP_018813932.1">
    <property type="nucleotide sequence ID" value="XM_018958387.2"/>
</dbReference>
<keyword evidence="1" id="KW-1185">Reference proteome</keyword>